<dbReference type="AlphaFoldDB" id="A0A0C2MQZ6"/>
<proteinExistence type="predicted"/>
<reference evidence="1 2" key="1">
    <citation type="journal article" date="2014" name="Genome Biol. Evol.">
        <title>The genome of the myxosporean Thelohanellus kitauei shows adaptations to nutrient acquisition within its fish host.</title>
        <authorList>
            <person name="Yang Y."/>
            <person name="Xiong J."/>
            <person name="Zhou Z."/>
            <person name="Huo F."/>
            <person name="Miao W."/>
            <person name="Ran C."/>
            <person name="Liu Y."/>
            <person name="Zhang J."/>
            <person name="Feng J."/>
            <person name="Wang M."/>
            <person name="Wang M."/>
            <person name="Wang L."/>
            <person name="Yao B."/>
        </authorList>
    </citation>
    <scope>NUCLEOTIDE SEQUENCE [LARGE SCALE GENOMIC DNA]</scope>
    <source>
        <strain evidence="1">Wuqing</strain>
    </source>
</reference>
<comment type="caution">
    <text evidence="1">The sequence shown here is derived from an EMBL/GenBank/DDBJ whole genome shotgun (WGS) entry which is preliminary data.</text>
</comment>
<protein>
    <submittedName>
        <fullName evidence="1">Uncharacterized protein</fullName>
    </submittedName>
</protein>
<dbReference type="Proteomes" id="UP000031668">
    <property type="component" value="Unassembled WGS sequence"/>
</dbReference>
<gene>
    <name evidence="1" type="ORF">RF11_08317</name>
</gene>
<accession>A0A0C2MQZ6</accession>
<name>A0A0C2MQZ6_THEKT</name>
<keyword evidence="2" id="KW-1185">Reference proteome</keyword>
<dbReference type="EMBL" id="JWZT01003458">
    <property type="protein sequence ID" value="KII66730.1"/>
    <property type="molecule type" value="Genomic_DNA"/>
</dbReference>
<evidence type="ECO:0000313" key="1">
    <source>
        <dbReference type="EMBL" id="KII66730.1"/>
    </source>
</evidence>
<sequence length="337" mass="38364">MKMSNSKNYYTEAVKVVDLPVYLDEQYINYKLVFMDQIGMPLTGKLDSSKTIASIGINDKHVKVTLIIYIQGIELKKINLSVFDDIKTKEISLKSTVSETCAEQDNTCSFNLKLNIYAINKRSNQAILLDLSEIEKIAKERSLTLGYYIKRRTGGVSKTSKETIDKINNPSEIANKYIKHALECLKNESNAGKGDYSRLIYRDLMVKIFEYFLKNSKDPDSVVDEIVSIFGTNMEDSYMRSELLAFYHIYEALIPKTHTSPGYDKIQHFTYSAGKSYNTMQIITDTAQYAGEAYDLINGGGWDDTKSDMEANNLGQAYGTRLYEKYHPVRAAIRNMD</sequence>
<organism evidence="1 2">
    <name type="scientific">Thelohanellus kitauei</name>
    <name type="common">Myxosporean</name>
    <dbReference type="NCBI Taxonomy" id="669202"/>
    <lineage>
        <taxon>Eukaryota</taxon>
        <taxon>Metazoa</taxon>
        <taxon>Cnidaria</taxon>
        <taxon>Myxozoa</taxon>
        <taxon>Myxosporea</taxon>
        <taxon>Bivalvulida</taxon>
        <taxon>Platysporina</taxon>
        <taxon>Myxobolidae</taxon>
        <taxon>Thelohanellus</taxon>
    </lineage>
</organism>
<evidence type="ECO:0000313" key="2">
    <source>
        <dbReference type="Proteomes" id="UP000031668"/>
    </source>
</evidence>